<dbReference type="InterPro" id="IPR006439">
    <property type="entry name" value="HAD-SF_hydro_IA"/>
</dbReference>
<keyword evidence="5" id="KW-1185">Reference proteome</keyword>
<dbReference type="EMBL" id="CP013652">
    <property type="protein sequence ID" value="ALS20614.1"/>
    <property type="molecule type" value="Genomic_DNA"/>
</dbReference>
<evidence type="ECO:0000256" key="2">
    <source>
        <dbReference type="ARBA" id="ARBA00022801"/>
    </source>
</evidence>
<evidence type="ECO:0000256" key="1">
    <source>
        <dbReference type="ARBA" id="ARBA00001946"/>
    </source>
</evidence>
<sequence>MNKDQIRWIFFDLGETLIDESAPISESIRQFTEQAALLGYTFRPDQVQAALQEAYRKFAPFPMRSVMEAWVPSEEHRAQIKRGMTYRKNMERPFPSALTLLQSLSRQYRIGIIANQGPGTPARLETYGFSPYISVCCASAEAGMEKPDPRFFLMALEQAQCRPKQAVMIGDRIDNDIIPAKRLGMSAIWVRQGDARFQPIPAGAEAPDAICETIDEIPALFIP</sequence>
<name>A0A0U2VIJ3_9BACL</name>
<dbReference type="InterPro" id="IPR036412">
    <property type="entry name" value="HAD-like_sf"/>
</dbReference>
<keyword evidence="3" id="KW-0460">Magnesium</keyword>
<dbReference type="GO" id="GO:0044281">
    <property type="term" value="P:small molecule metabolic process"/>
    <property type="evidence" value="ECO:0007669"/>
    <property type="project" value="UniProtKB-ARBA"/>
</dbReference>
<evidence type="ECO:0000313" key="4">
    <source>
        <dbReference type="EMBL" id="ALS20614.1"/>
    </source>
</evidence>
<proteinExistence type="predicted"/>
<evidence type="ECO:0000256" key="3">
    <source>
        <dbReference type="ARBA" id="ARBA00022842"/>
    </source>
</evidence>
<dbReference type="InterPro" id="IPR023214">
    <property type="entry name" value="HAD_sf"/>
</dbReference>
<keyword evidence="2 4" id="KW-0378">Hydrolase</keyword>
<reference evidence="5" key="1">
    <citation type="submission" date="2015-12" db="EMBL/GenBank/DDBJ databases">
        <title>Complete genome sequences of two moderately thermophilic Paenibacillus species.</title>
        <authorList>
            <person name="Butler R.III."/>
            <person name="Wang J."/>
            <person name="Stark B.C."/>
            <person name="Pombert J.-F."/>
        </authorList>
    </citation>
    <scope>NUCLEOTIDE SEQUENCE [LARGE SCALE GENOMIC DNA]</scope>
    <source>
        <strain evidence="5">32O-Y</strain>
    </source>
</reference>
<dbReference type="Proteomes" id="UP000061660">
    <property type="component" value="Chromosome"/>
</dbReference>
<dbReference type="RefSeq" id="WP_054820126.1">
    <property type="nucleotide sequence ID" value="NZ_BJCS01000008.1"/>
</dbReference>
<gene>
    <name evidence="4" type="ORF">IJ22_02250</name>
</gene>
<dbReference type="SUPFAM" id="SSF56784">
    <property type="entry name" value="HAD-like"/>
    <property type="match status" value="1"/>
</dbReference>
<protein>
    <submittedName>
        <fullName evidence="4">Family IA HAD hydrolase</fullName>
    </submittedName>
</protein>
<dbReference type="SFLD" id="SFLDS00003">
    <property type="entry name" value="Haloacid_Dehalogenase"/>
    <property type="match status" value="1"/>
</dbReference>
<accession>A0A0U2VIJ3</accession>
<dbReference type="PANTHER" id="PTHR46470">
    <property type="entry name" value="N-ACYLNEURAMINATE-9-PHOSPHATASE"/>
    <property type="match status" value="1"/>
</dbReference>
<dbReference type="Gene3D" id="1.10.150.240">
    <property type="entry name" value="Putative phosphatase, domain 2"/>
    <property type="match status" value="1"/>
</dbReference>
<dbReference type="OrthoDB" id="25198at2"/>
<dbReference type="Pfam" id="PF13419">
    <property type="entry name" value="HAD_2"/>
    <property type="match status" value="1"/>
</dbReference>
<dbReference type="PATRIC" id="fig|162209.4.peg.231"/>
<dbReference type="InterPro" id="IPR023198">
    <property type="entry name" value="PGP-like_dom2"/>
</dbReference>
<dbReference type="AlphaFoldDB" id="A0A0U2VIJ3"/>
<dbReference type="InterPro" id="IPR051400">
    <property type="entry name" value="HAD-like_hydrolase"/>
</dbReference>
<dbReference type="InterPro" id="IPR041492">
    <property type="entry name" value="HAD_2"/>
</dbReference>
<comment type="cofactor">
    <cofactor evidence="1">
        <name>Mg(2+)</name>
        <dbReference type="ChEBI" id="CHEBI:18420"/>
    </cofactor>
</comment>
<dbReference type="GO" id="GO:0016787">
    <property type="term" value="F:hydrolase activity"/>
    <property type="evidence" value="ECO:0007669"/>
    <property type="project" value="UniProtKB-KW"/>
</dbReference>
<dbReference type="STRING" id="162209.IJ22_02250"/>
<dbReference type="NCBIfam" id="TIGR01549">
    <property type="entry name" value="HAD-SF-IA-v1"/>
    <property type="match status" value="1"/>
</dbReference>
<organism evidence="4 5">
    <name type="scientific">Paenibacillus naphthalenovorans</name>
    <dbReference type="NCBI Taxonomy" id="162209"/>
    <lineage>
        <taxon>Bacteria</taxon>
        <taxon>Bacillati</taxon>
        <taxon>Bacillota</taxon>
        <taxon>Bacilli</taxon>
        <taxon>Bacillales</taxon>
        <taxon>Paenibacillaceae</taxon>
        <taxon>Paenibacillus</taxon>
    </lineage>
</organism>
<evidence type="ECO:0000313" key="5">
    <source>
        <dbReference type="Proteomes" id="UP000061660"/>
    </source>
</evidence>
<dbReference type="SFLD" id="SFLDG01129">
    <property type="entry name" value="C1.5:_HAD__Beta-PGM__Phosphata"/>
    <property type="match status" value="1"/>
</dbReference>
<dbReference type="KEGG" id="pnp:IJ22_02250"/>
<dbReference type="Gene3D" id="3.40.50.1000">
    <property type="entry name" value="HAD superfamily/HAD-like"/>
    <property type="match status" value="1"/>
</dbReference>
<reference evidence="4 5" key="2">
    <citation type="journal article" date="2016" name="Genome Announc.">
        <title>Complete Genome Sequences of Two Interactive Moderate Thermophiles, Paenibacillus napthalenovorans 32O-Y and Paenibacillus sp. 32O-W.</title>
        <authorList>
            <person name="Butler R.R.III."/>
            <person name="Wang J."/>
            <person name="Stark B.C."/>
            <person name="Pombert J.F."/>
        </authorList>
    </citation>
    <scope>NUCLEOTIDE SEQUENCE [LARGE SCALE GENOMIC DNA]</scope>
    <source>
        <strain evidence="4 5">32O-Y</strain>
    </source>
</reference>